<evidence type="ECO:0000313" key="2">
    <source>
        <dbReference type="RefSeq" id="XP_075106805.1"/>
    </source>
</evidence>
<dbReference type="Proteomes" id="UP000790787">
    <property type="component" value="Chromosome 4"/>
</dbReference>
<proteinExistence type="predicted"/>
<sequence length="205" mass="22870">MTRPMAQKVSDPGSFTITCTIGSYVVAKALCDLGASINLMPLAIDTKLGIGRARPTSMLLQLADRTVKRLTGILDDVLVQVRKFVFPTNFVILDCQVDKEIPIILGRPFLATGRALIDSETGELKKRLNNEEIIFNVQQSMRRPSEFANCSLVEAVDVILQEDDETLNNKDPLEAYLMNLEEMDDEGLAEWVMALEGQGLWKREP</sequence>
<name>A0AC58UBE5_TOBAC</name>
<organism evidence="1 2">
    <name type="scientific">Nicotiana tabacum</name>
    <name type="common">Common tobacco</name>
    <dbReference type="NCBI Taxonomy" id="4097"/>
    <lineage>
        <taxon>Eukaryota</taxon>
        <taxon>Viridiplantae</taxon>
        <taxon>Streptophyta</taxon>
        <taxon>Embryophyta</taxon>
        <taxon>Tracheophyta</taxon>
        <taxon>Spermatophyta</taxon>
        <taxon>Magnoliopsida</taxon>
        <taxon>eudicotyledons</taxon>
        <taxon>Gunneridae</taxon>
        <taxon>Pentapetalae</taxon>
        <taxon>asterids</taxon>
        <taxon>lamiids</taxon>
        <taxon>Solanales</taxon>
        <taxon>Solanaceae</taxon>
        <taxon>Nicotianoideae</taxon>
        <taxon>Nicotianeae</taxon>
        <taxon>Nicotiana</taxon>
    </lineage>
</organism>
<evidence type="ECO:0000313" key="1">
    <source>
        <dbReference type="Proteomes" id="UP000790787"/>
    </source>
</evidence>
<reference evidence="2" key="2">
    <citation type="submission" date="2025-08" db="UniProtKB">
        <authorList>
            <consortium name="RefSeq"/>
        </authorList>
    </citation>
    <scope>IDENTIFICATION</scope>
    <source>
        <tissue evidence="2">Leaf</tissue>
    </source>
</reference>
<dbReference type="RefSeq" id="XP_075106805.1">
    <property type="nucleotide sequence ID" value="XM_075250704.1"/>
</dbReference>
<keyword evidence="1" id="KW-1185">Reference proteome</keyword>
<protein>
    <submittedName>
        <fullName evidence="2">Uncharacterized protein LOC142179822</fullName>
    </submittedName>
</protein>
<gene>
    <name evidence="2" type="primary">LOC142179822</name>
</gene>
<accession>A0AC58UBE5</accession>
<reference evidence="1" key="1">
    <citation type="journal article" date="2014" name="Nat. Commun.">
        <title>The tobacco genome sequence and its comparison with those of tomato and potato.</title>
        <authorList>
            <person name="Sierro N."/>
            <person name="Battey J.N."/>
            <person name="Ouadi S."/>
            <person name="Bakaher N."/>
            <person name="Bovet L."/>
            <person name="Willig A."/>
            <person name="Goepfert S."/>
            <person name="Peitsch M.C."/>
            <person name="Ivanov N.V."/>
        </authorList>
    </citation>
    <scope>NUCLEOTIDE SEQUENCE [LARGE SCALE GENOMIC DNA]</scope>
</reference>